<dbReference type="Pfam" id="PF00583">
    <property type="entry name" value="Acetyltransf_1"/>
    <property type="match status" value="1"/>
</dbReference>
<dbReference type="EMBL" id="SUMC01000036">
    <property type="protein sequence ID" value="TKA06619.1"/>
    <property type="molecule type" value="Genomic_DNA"/>
</dbReference>
<keyword evidence="5" id="KW-1185">Reference proteome</keyword>
<dbReference type="SUPFAM" id="SSF55729">
    <property type="entry name" value="Acyl-CoA N-acyltransferases (Nat)"/>
    <property type="match status" value="1"/>
</dbReference>
<dbReference type="RefSeq" id="WP_136727228.1">
    <property type="nucleotide sequence ID" value="NZ_SUMC01000036.1"/>
</dbReference>
<dbReference type="InterPro" id="IPR016181">
    <property type="entry name" value="Acyl_CoA_acyltransferase"/>
</dbReference>
<accession>A0A4V5MZ41</accession>
<dbReference type="AlphaFoldDB" id="A0A4V5MZ41"/>
<organism evidence="4 5">
    <name type="scientific">Actinacidiphila oryziradicis</name>
    <dbReference type="NCBI Taxonomy" id="2571141"/>
    <lineage>
        <taxon>Bacteria</taxon>
        <taxon>Bacillati</taxon>
        <taxon>Actinomycetota</taxon>
        <taxon>Actinomycetes</taxon>
        <taxon>Kitasatosporales</taxon>
        <taxon>Streptomycetaceae</taxon>
        <taxon>Actinacidiphila</taxon>
    </lineage>
</organism>
<dbReference type="Gene3D" id="3.40.630.30">
    <property type="match status" value="1"/>
</dbReference>
<sequence>MAWNITGDLDAFLAAAGGFLRARPAQNTVLLTLTDQLRTRGLTAYGNEPPLFGWWTGIDGAVGGAFMQTPPYHVNLGTVPEAAAVALAGTWDAAQPLPGIAAEDRTAEAFTAAWQARTGAGARIAQRQRLYRLGELTPVRPAPLGRARVAGPADRELLVRWYDAFADALRSPRGNHADSVDDRITHGGLTLWEAGGQPVAMAGASRLIARSVRVAPVYTPPGLRGHGYAGAATAAVSQAALDAGADEVLLFTDLANPTSNALYQRLGYRPVDDRTVVIFT</sequence>
<keyword evidence="1 4" id="KW-0808">Transferase</keyword>
<proteinExistence type="predicted"/>
<evidence type="ECO:0000313" key="5">
    <source>
        <dbReference type="Proteomes" id="UP000305778"/>
    </source>
</evidence>
<dbReference type="OrthoDB" id="3174529at2"/>
<name>A0A4V5MZ41_9ACTN</name>
<dbReference type="PROSITE" id="PS51186">
    <property type="entry name" value="GNAT"/>
    <property type="match status" value="1"/>
</dbReference>
<dbReference type="GO" id="GO:0016747">
    <property type="term" value="F:acyltransferase activity, transferring groups other than amino-acyl groups"/>
    <property type="evidence" value="ECO:0007669"/>
    <property type="project" value="InterPro"/>
</dbReference>
<dbReference type="PANTHER" id="PTHR43877">
    <property type="entry name" value="AMINOALKYLPHOSPHONATE N-ACETYLTRANSFERASE-RELATED-RELATED"/>
    <property type="match status" value="1"/>
</dbReference>
<protein>
    <submittedName>
        <fullName evidence="4">GNAT family N-acetyltransferase</fullName>
    </submittedName>
</protein>
<dbReference type="InterPro" id="IPR000182">
    <property type="entry name" value="GNAT_dom"/>
</dbReference>
<gene>
    <name evidence="4" type="ORF">FCI23_30770</name>
</gene>
<keyword evidence="2" id="KW-0012">Acyltransferase</keyword>
<reference evidence="4 5" key="1">
    <citation type="submission" date="2019-04" db="EMBL/GenBank/DDBJ databases">
        <title>Streptomyces oryziradicis sp. nov., a novel actinomycete isolated from rhizosphere soil of rice (Oryza sativa L.).</title>
        <authorList>
            <person name="Li C."/>
        </authorList>
    </citation>
    <scope>NUCLEOTIDE SEQUENCE [LARGE SCALE GENOMIC DNA]</scope>
    <source>
        <strain evidence="4 5">NEAU-C40</strain>
    </source>
</reference>
<evidence type="ECO:0000256" key="2">
    <source>
        <dbReference type="ARBA" id="ARBA00023315"/>
    </source>
</evidence>
<evidence type="ECO:0000256" key="1">
    <source>
        <dbReference type="ARBA" id="ARBA00022679"/>
    </source>
</evidence>
<feature type="domain" description="N-acetyltransferase" evidence="3">
    <location>
        <begin position="145"/>
        <end position="280"/>
    </location>
</feature>
<comment type="caution">
    <text evidence="4">The sequence shown here is derived from an EMBL/GenBank/DDBJ whole genome shotgun (WGS) entry which is preliminary data.</text>
</comment>
<dbReference type="InterPro" id="IPR050832">
    <property type="entry name" value="Bact_Acetyltransf"/>
</dbReference>
<evidence type="ECO:0000313" key="4">
    <source>
        <dbReference type="EMBL" id="TKA06619.1"/>
    </source>
</evidence>
<evidence type="ECO:0000259" key="3">
    <source>
        <dbReference type="PROSITE" id="PS51186"/>
    </source>
</evidence>
<dbReference type="Proteomes" id="UP000305778">
    <property type="component" value="Unassembled WGS sequence"/>
</dbReference>